<gene>
    <name evidence="5" type="ORF">F7725_017391</name>
</gene>
<accession>A0A7J5Z8K4</accession>
<comment type="caution">
    <text evidence="5">The sequence shown here is derived from an EMBL/GenBank/DDBJ whole genome shotgun (WGS) entry which is preliminary data.</text>
</comment>
<evidence type="ECO:0000313" key="5">
    <source>
        <dbReference type="EMBL" id="KAF3856668.1"/>
    </source>
</evidence>
<dbReference type="InterPro" id="IPR003599">
    <property type="entry name" value="Ig_sub"/>
</dbReference>
<dbReference type="FunFam" id="2.60.40.10:FF:001097">
    <property type="entry name" value="Immunoglobulin-like and fibronectin type III domain-containing protein 1"/>
    <property type="match status" value="1"/>
</dbReference>
<evidence type="ECO:0000313" key="6">
    <source>
        <dbReference type="Proteomes" id="UP000518266"/>
    </source>
</evidence>
<dbReference type="InterPro" id="IPR050964">
    <property type="entry name" value="Striated_Muscle_Regulatory"/>
</dbReference>
<dbReference type="SUPFAM" id="SSF48726">
    <property type="entry name" value="Immunoglobulin"/>
    <property type="match status" value="3"/>
</dbReference>
<dbReference type="EMBL" id="JAAKFY010000006">
    <property type="protein sequence ID" value="KAF3856668.1"/>
    <property type="molecule type" value="Genomic_DNA"/>
</dbReference>
<dbReference type="CDD" id="cd00063">
    <property type="entry name" value="FN3"/>
    <property type="match status" value="2"/>
</dbReference>
<organism evidence="5 6">
    <name type="scientific">Dissostichus mawsoni</name>
    <name type="common">Antarctic cod</name>
    <dbReference type="NCBI Taxonomy" id="36200"/>
    <lineage>
        <taxon>Eukaryota</taxon>
        <taxon>Metazoa</taxon>
        <taxon>Chordata</taxon>
        <taxon>Craniata</taxon>
        <taxon>Vertebrata</taxon>
        <taxon>Euteleostomi</taxon>
        <taxon>Actinopterygii</taxon>
        <taxon>Neopterygii</taxon>
        <taxon>Teleostei</taxon>
        <taxon>Neoteleostei</taxon>
        <taxon>Acanthomorphata</taxon>
        <taxon>Eupercaria</taxon>
        <taxon>Perciformes</taxon>
        <taxon>Notothenioidei</taxon>
        <taxon>Nototheniidae</taxon>
        <taxon>Dissostichus</taxon>
    </lineage>
</organism>
<dbReference type="Proteomes" id="UP000518266">
    <property type="component" value="Unassembled WGS sequence"/>
</dbReference>
<protein>
    <recommendedName>
        <fullName evidence="7">Titin</fullName>
    </recommendedName>
</protein>
<dbReference type="InterPro" id="IPR007110">
    <property type="entry name" value="Ig-like_dom"/>
</dbReference>
<feature type="domain" description="Fibronectin type-III" evidence="4">
    <location>
        <begin position="349"/>
        <end position="447"/>
    </location>
</feature>
<dbReference type="InterPro" id="IPR003961">
    <property type="entry name" value="FN3_dom"/>
</dbReference>
<keyword evidence="6" id="KW-1185">Reference proteome</keyword>
<dbReference type="SUPFAM" id="SSF49265">
    <property type="entry name" value="Fibronectin type III"/>
    <property type="match status" value="1"/>
</dbReference>
<dbReference type="SMART" id="SM00409">
    <property type="entry name" value="IG"/>
    <property type="match status" value="2"/>
</dbReference>
<dbReference type="PROSITE" id="PS50835">
    <property type="entry name" value="IG_LIKE"/>
    <property type="match status" value="2"/>
</dbReference>
<dbReference type="OrthoDB" id="504170at2759"/>
<evidence type="ECO:0000256" key="2">
    <source>
        <dbReference type="ARBA" id="ARBA00023319"/>
    </source>
</evidence>
<dbReference type="InterPro" id="IPR036116">
    <property type="entry name" value="FN3_sf"/>
</dbReference>
<dbReference type="FunFam" id="2.60.40.10:FF:001232">
    <property type="entry name" value="Immunoglobulin-like and fibronectin type III domain-containing 1"/>
    <property type="match status" value="1"/>
</dbReference>
<evidence type="ECO:0000256" key="1">
    <source>
        <dbReference type="ARBA" id="ARBA00022737"/>
    </source>
</evidence>
<keyword evidence="1" id="KW-0677">Repeat</keyword>
<dbReference type="InterPro" id="IPR013098">
    <property type="entry name" value="Ig_I-set"/>
</dbReference>
<feature type="domain" description="Ig-like" evidence="3">
    <location>
        <begin position="16"/>
        <end position="103"/>
    </location>
</feature>
<dbReference type="GO" id="GO:0045214">
    <property type="term" value="P:sarcomere organization"/>
    <property type="evidence" value="ECO:0007669"/>
    <property type="project" value="TreeGrafter"/>
</dbReference>
<dbReference type="GO" id="GO:0031430">
    <property type="term" value="C:M band"/>
    <property type="evidence" value="ECO:0007669"/>
    <property type="project" value="TreeGrafter"/>
</dbReference>
<evidence type="ECO:0000259" key="3">
    <source>
        <dbReference type="PROSITE" id="PS50835"/>
    </source>
</evidence>
<keyword evidence="2" id="KW-0393">Immunoglobulin domain</keyword>
<dbReference type="AlphaFoldDB" id="A0A7J5Z8K4"/>
<reference evidence="5 6" key="1">
    <citation type="submission" date="2020-03" db="EMBL/GenBank/DDBJ databases">
        <title>Dissostichus mawsoni Genome sequencing and assembly.</title>
        <authorList>
            <person name="Park H."/>
        </authorList>
    </citation>
    <scope>NUCLEOTIDE SEQUENCE [LARGE SCALE GENOMIC DNA]</scope>
    <source>
        <strain evidence="5">DM0001</strain>
        <tissue evidence="5">Muscle</tissue>
    </source>
</reference>
<dbReference type="Pfam" id="PF00041">
    <property type="entry name" value="fn3"/>
    <property type="match status" value="1"/>
</dbReference>
<dbReference type="Pfam" id="PF07679">
    <property type="entry name" value="I-set"/>
    <property type="match status" value="1"/>
</dbReference>
<name>A0A7J5Z8K4_DISMA</name>
<dbReference type="SMART" id="SM00060">
    <property type="entry name" value="FN3"/>
    <property type="match status" value="1"/>
</dbReference>
<evidence type="ECO:0008006" key="7">
    <source>
        <dbReference type="Google" id="ProtNLM"/>
    </source>
</evidence>
<dbReference type="PANTHER" id="PTHR13817">
    <property type="entry name" value="TITIN"/>
    <property type="match status" value="1"/>
</dbReference>
<dbReference type="InterPro" id="IPR036179">
    <property type="entry name" value="Ig-like_dom_sf"/>
</dbReference>
<sequence>MRIWPLIHTCSPLLVPPVGFIAKIKDVKTFESEEAVFQCVLSTPLNRITWSNKDLTLEHGDKYEITVSEDKLIHTLKVKDCKLADTGAYYAIAGIASSSASLTVEVDPNGKGQKGTQTGNEEDLTKLALDQQAKLPKHTEQLEADGTGDKDLQTDTGVQFVSGLSDMVANVGDRAELSCKLSSETAVGRWYKNGKLVIQMWSDKYEIFLCDKLTEEDGVTIIKDGACHRLIIDCCKKDDGAVYRFEAEGRKSEATLNIQDPPKIDADALGKFSEPVIIRAGENAEWKLPFSGGAPMTIQWYKDGDELLPALNVKIETSDTESKLRLLKCQRKTVERSKSKSKMNTTNHATTRPVDIMESAVTSVEFKWKPPKDDGGCPVTNYILERQQVGRNKWTNLGEIPGSNPSYRDSDVTPGRRYCYRIRAKNAEGISEYLQTEDIPAGYPGPPAAPKVVSAFKDCINLTWCPPCDTGGTKIVGYNLEKTRKAPITGAL</sequence>
<feature type="domain" description="Ig-like" evidence="3">
    <location>
        <begin position="136"/>
        <end position="257"/>
    </location>
</feature>
<dbReference type="PROSITE" id="PS50853">
    <property type="entry name" value="FN3"/>
    <property type="match status" value="1"/>
</dbReference>
<proteinExistence type="predicted"/>
<dbReference type="PANTHER" id="PTHR13817:SF180">
    <property type="entry name" value="IMMUNOGLOBULIN-LIKE AND FIBRONECTIN TYPE III DOMAIN-CONTAINING 1, TANDEM DUPLICATE 3-RELATED"/>
    <property type="match status" value="1"/>
</dbReference>
<dbReference type="Gene3D" id="2.60.40.10">
    <property type="entry name" value="Immunoglobulins"/>
    <property type="match status" value="5"/>
</dbReference>
<dbReference type="InterPro" id="IPR013783">
    <property type="entry name" value="Ig-like_fold"/>
</dbReference>
<evidence type="ECO:0000259" key="4">
    <source>
        <dbReference type="PROSITE" id="PS50853"/>
    </source>
</evidence>